<dbReference type="EMBL" id="SWLG01000002">
    <property type="protein sequence ID" value="TLS38591.1"/>
    <property type="molecule type" value="Genomic_DNA"/>
</dbReference>
<evidence type="ECO:0000259" key="2">
    <source>
        <dbReference type="Pfam" id="PF04892"/>
    </source>
</evidence>
<keyword evidence="1" id="KW-0812">Transmembrane</keyword>
<keyword evidence="1" id="KW-1133">Transmembrane helix</keyword>
<accession>A0A5R9F6F3</accession>
<proteinExistence type="predicted"/>
<evidence type="ECO:0000256" key="1">
    <source>
        <dbReference type="SAM" id="Phobius"/>
    </source>
</evidence>
<sequence length="135" mass="15477">MKFVRYFFLILPFGYMGLIWYLSSHPQDHVIDTGLSYDSTIKEALHLVEFATLYVLWLLFFYGLGKLTPATNKLSAFLAIAYGFLDEIHQSFVPSRSATLIDLIKDTIGVLVCYIILKQIYKSQIEIKGSNNIEK</sequence>
<dbReference type="OrthoDB" id="291892at2"/>
<dbReference type="Pfam" id="PF04892">
    <property type="entry name" value="VanZ"/>
    <property type="match status" value="1"/>
</dbReference>
<gene>
    <name evidence="3" type="ORF">FCL54_03575</name>
</gene>
<comment type="caution">
    <text evidence="3">The sequence shown here is derived from an EMBL/GenBank/DDBJ whole genome shotgun (WGS) entry which is preliminary data.</text>
</comment>
<dbReference type="NCBIfam" id="NF037970">
    <property type="entry name" value="vanZ_1"/>
    <property type="match status" value="1"/>
</dbReference>
<keyword evidence="4" id="KW-1185">Reference proteome</keyword>
<dbReference type="InterPro" id="IPR006976">
    <property type="entry name" value="VanZ-like"/>
</dbReference>
<reference evidence="3 4" key="1">
    <citation type="submission" date="2019-04" db="EMBL/GenBank/DDBJ databases">
        <title>Bacillus caeni sp. nov., a bacterium isolated from mangrove sediment.</title>
        <authorList>
            <person name="Huang H."/>
            <person name="Mo K."/>
            <person name="Hu Y."/>
        </authorList>
    </citation>
    <scope>NUCLEOTIDE SEQUENCE [LARGE SCALE GENOMIC DNA]</scope>
    <source>
        <strain evidence="3 4">HB172195</strain>
    </source>
</reference>
<feature type="transmembrane region" description="Helical" evidence="1">
    <location>
        <begin position="44"/>
        <end position="64"/>
    </location>
</feature>
<keyword evidence="1" id="KW-0472">Membrane</keyword>
<evidence type="ECO:0000313" key="4">
    <source>
        <dbReference type="Proteomes" id="UP000308230"/>
    </source>
</evidence>
<protein>
    <recommendedName>
        <fullName evidence="2">VanZ-like domain-containing protein</fullName>
    </recommendedName>
</protein>
<dbReference type="RefSeq" id="WP_138123297.1">
    <property type="nucleotide sequence ID" value="NZ_SWLG01000002.1"/>
</dbReference>
<feature type="transmembrane region" description="Helical" evidence="1">
    <location>
        <begin position="7"/>
        <end position="24"/>
    </location>
</feature>
<dbReference type="AlphaFoldDB" id="A0A5R9F6F3"/>
<dbReference type="Proteomes" id="UP000308230">
    <property type="component" value="Unassembled WGS sequence"/>
</dbReference>
<organism evidence="3 4">
    <name type="scientific">Exobacillus caeni</name>
    <dbReference type="NCBI Taxonomy" id="2574798"/>
    <lineage>
        <taxon>Bacteria</taxon>
        <taxon>Bacillati</taxon>
        <taxon>Bacillota</taxon>
        <taxon>Bacilli</taxon>
        <taxon>Bacillales</taxon>
        <taxon>Guptibacillaceae</taxon>
        <taxon>Exobacillus</taxon>
    </lineage>
</organism>
<feature type="domain" description="VanZ-like" evidence="2">
    <location>
        <begin position="11"/>
        <end position="118"/>
    </location>
</feature>
<evidence type="ECO:0000313" key="3">
    <source>
        <dbReference type="EMBL" id="TLS38591.1"/>
    </source>
</evidence>
<name>A0A5R9F6F3_9BACL</name>